<evidence type="ECO:0000313" key="1">
    <source>
        <dbReference type="EMBL" id="THH37923.1"/>
    </source>
</evidence>
<organism evidence="1 2">
    <name type="scientific">Neolewinella litorea</name>
    <dbReference type="NCBI Taxonomy" id="2562452"/>
    <lineage>
        <taxon>Bacteria</taxon>
        <taxon>Pseudomonadati</taxon>
        <taxon>Bacteroidota</taxon>
        <taxon>Saprospiria</taxon>
        <taxon>Saprospirales</taxon>
        <taxon>Lewinellaceae</taxon>
        <taxon>Neolewinella</taxon>
    </lineage>
</organism>
<comment type="caution">
    <text evidence="1">The sequence shown here is derived from an EMBL/GenBank/DDBJ whole genome shotgun (WGS) entry which is preliminary data.</text>
</comment>
<dbReference type="RefSeq" id="WP_136459770.1">
    <property type="nucleotide sequence ID" value="NZ_SRSF01000005.1"/>
</dbReference>
<name>A0A4V3XKR2_9BACT</name>
<protein>
    <submittedName>
        <fullName evidence="1">Uncharacterized protein</fullName>
    </submittedName>
</protein>
<sequence length="153" mass="17156">MISEATIDRTLDRLEGAGEEYEQQIQDFAESQPELMEYLTNEDVEAFTEGERELLLFAALVIFQSVDDERSGLEEVTGDAIATAEERNYEIMAASKGASLRDRLTPFFEQSGEEELLAFVEDLTLSEDEGDAISPEAREPFFVTLKTVIDTLT</sequence>
<accession>A0A4V3XKR2</accession>
<gene>
    <name evidence="1" type="ORF">E4021_12870</name>
</gene>
<evidence type="ECO:0000313" key="2">
    <source>
        <dbReference type="Proteomes" id="UP000308528"/>
    </source>
</evidence>
<dbReference type="OrthoDB" id="1493269at2"/>
<dbReference type="Proteomes" id="UP000308528">
    <property type="component" value="Unassembled WGS sequence"/>
</dbReference>
<proteinExistence type="predicted"/>
<dbReference type="AlphaFoldDB" id="A0A4V3XKR2"/>
<keyword evidence="2" id="KW-1185">Reference proteome</keyword>
<reference evidence="1 2" key="1">
    <citation type="submission" date="2019-04" db="EMBL/GenBank/DDBJ databases">
        <title>Lewinella litorea sp. nov., isolated from a marine sand.</title>
        <authorList>
            <person name="Yoon J.-H."/>
        </authorList>
    </citation>
    <scope>NUCLEOTIDE SEQUENCE [LARGE SCALE GENOMIC DNA]</scope>
    <source>
        <strain evidence="1 2">HSMS-39</strain>
    </source>
</reference>
<dbReference type="EMBL" id="SRSF01000005">
    <property type="protein sequence ID" value="THH37923.1"/>
    <property type="molecule type" value="Genomic_DNA"/>
</dbReference>